<feature type="transmembrane region" description="Helical" evidence="8">
    <location>
        <begin position="168"/>
        <end position="191"/>
    </location>
</feature>
<feature type="transmembrane region" description="Helical" evidence="8">
    <location>
        <begin position="200"/>
        <end position="233"/>
    </location>
</feature>
<feature type="transmembrane region" description="Helical" evidence="8">
    <location>
        <begin position="341"/>
        <end position="361"/>
    </location>
</feature>
<protein>
    <submittedName>
        <fullName evidence="10">Glycosyl transferase family 39</fullName>
    </submittedName>
</protein>
<feature type="transmembrane region" description="Helical" evidence="8">
    <location>
        <begin position="130"/>
        <end position="148"/>
    </location>
</feature>
<dbReference type="InterPro" id="IPR038731">
    <property type="entry name" value="RgtA/B/C-like"/>
</dbReference>
<evidence type="ECO:0000256" key="7">
    <source>
        <dbReference type="ARBA" id="ARBA00023136"/>
    </source>
</evidence>
<dbReference type="HOGENOM" id="CLU_613671_0_0_3"/>
<name>B7KDP4_GLOC7</name>
<evidence type="ECO:0000256" key="6">
    <source>
        <dbReference type="ARBA" id="ARBA00022989"/>
    </source>
</evidence>
<feature type="transmembrane region" description="Helical" evidence="8">
    <location>
        <begin position="318"/>
        <end position="335"/>
    </location>
</feature>
<evidence type="ECO:0000256" key="3">
    <source>
        <dbReference type="ARBA" id="ARBA00022676"/>
    </source>
</evidence>
<feature type="transmembrane region" description="Helical" evidence="8">
    <location>
        <begin position="368"/>
        <end position="387"/>
    </location>
</feature>
<dbReference type="OrthoDB" id="517652at2"/>
<dbReference type="GO" id="GO:0005886">
    <property type="term" value="C:plasma membrane"/>
    <property type="evidence" value="ECO:0007669"/>
    <property type="project" value="UniProtKB-SubCell"/>
</dbReference>
<sequence>MQKLLLSWFKPIIPYQDWLFCGLITILGIVLRLHNYDTLPPDNWTADEYAFAWSGMSLIQDHVPTGWSWLTPTDDFPTVYWEEKGSRYRIVSPWFDHPPLYSLIVGMTSILGGAKDFFDCSLTVMRIPSLVMGISAIILFYSLCKKLFNTNIAVISSLIFATNPNTVFLSRLALSENLILLLSLGVILLFLQYNQTSKSIYLYSSAILAGLAILVKVTGIFLICFLIVVLIYQRKWIDSLIVLLIGLVGFSLYYLYGWIYDFEFFKKILEEQTNRFTDFGILKYLILPTVFFEDGWLCFSWLTLIPVLKLTEKLKSQIIALPILIYSLLLVSSGAQSHYFAWYTIPFYPFLFLSLGIFLADFWKKPDFMSACLIFLFLGVWNIHLNIGDWILSSSKGEYYFILATGLVLLVYLLDEITKRKTERLTCITTILAFSSLIIANINVILTYKP</sequence>
<keyword evidence="4 10" id="KW-0808">Transferase</keyword>
<dbReference type="KEGG" id="cyc:PCC7424_1914"/>
<evidence type="ECO:0000256" key="5">
    <source>
        <dbReference type="ARBA" id="ARBA00022692"/>
    </source>
</evidence>
<feature type="domain" description="Glycosyltransferase RgtA/B/C/D-like" evidence="9">
    <location>
        <begin position="96"/>
        <end position="252"/>
    </location>
</feature>
<evidence type="ECO:0000313" key="10">
    <source>
        <dbReference type="EMBL" id="ACK70346.1"/>
    </source>
</evidence>
<dbReference type="InterPro" id="IPR050297">
    <property type="entry name" value="LipidA_mod_glycosyltrf_83"/>
</dbReference>
<evidence type="ECO:0000256" key="1">
    <source>
        <dbReference type="ARBA" id="ARBA00004651"/>
    </source>
</evidence>
<dbReference type="GO" id="GO:0016763">
    <property type="term" value="F:pentosyltransferase activity"/>
    <property type="evidence" value="ECO:0007669"/>
    <property type="project" value="TreeGrafter"/>
</dbReference>
<dbReference type="EMBL" id="CP001291">
    <property type="protein sequence ID" value="ACK70346.1"/>
    <property type="molecule type" value="Genomic_DNA"/>
</dbReference>
<dbReference type="Pfam" id="PF13231">
    <property type="entry name" value="PMT_2"/>
    <property type="match status" value="1"/>
</dbReference>
<dbReference type="PANTHER" id="PTHR33908:SF11">
    <property type="entry name" value="MEMBRANE PROTEIN"/>
    <property type="match status" value="1"/>
</dbReference>
<comment type="subcellular location">
    <subcellularLocation>
        <location evidence="1">Cell membrane</location>
        <topology evidence="1">Multi-pass membrane protein</topology>
    </subcellularLocation>
</comment>
<accession>B7KDP4</accession>
<reference evidence="11" key="1">
    <citation type="journal article" date="2011" name="MBio">
        <title>Novel metabolic attributes of the genus Cyanothece, comprising a group of unicellular nitrogen-fixing Cyanobacteria.</title>
        <authorList>
            <person name="Bandyopadhyay A."/>
            <person name="Elvitigala T."/>
            <person name="Welsh E."/>
            <person name="Stockel J."/>
            <person name="Liberton M."/>
            <person name="Min H."/>
            <person name="Sherman L.A."/>
            <person name="Pakrasi H.B."/>
        </authorList>
    </citation>
    <scope>NUCLEOTIDE SEQUENCE [LARGE SCALE GENOMIC DNA]</scope>
    <source>
        <strain evidence="11">PCC 7424</strain>
    </source>
</reference>
<dbReference type="RefSeq" id="WP_012599289.1">
    <property type="nucleotide sequence ID" value="NC_011729.1"/>
</dbReference>
<dbReference type="AlphaFoldDB" id="B7KDP4"/>
<keyword evidence="7 8" id="KW-0472">Membrane</keyword>
<feature type="transmembrane region" description="Helical" evidence="8">
    <location>
        <begin position="12"/>
        <end position="31"/>
    </location>
</feature>
<evidence type="ECO:0000256" key="8">
    <source>
        <dbReference type="SAM" id="Phobius"/>
    </source>
</evidence>
<keyword evidence="5 8" id="KW-0812">Transmembrane</keyword>
<evidence type="ECO:0000259" key="9">
    <source>
        <dbReference type="Pfam" id="PF13231"/>
    </source>
</evidence>
<keyword evidence="3" id="KW-0328">Glycosyltransferase</keyword>
<keyword evidence="11" id="KW-1185">Reference proteome</keyword>
<dbReference type="GO" id="GO:0009103">
    <property type="term" value="P:lipopolysaccharide biosynthetic process"/>
    <property type="evidence" value="ECO:0007669"/>
    <property type="project" value="UniProtKB-ARBA"/>
</dbReference>
<keyword evidence="2" id="KW-1003">Cell membrane</keyword>
<evidence type="ECO:0000256" key="2">
    <source>
        <dbReference type="ARBA" id="ARBA00022475"/>
    </source>
</evidence>
<proteinExistence type="predicted"/>
<evidence type="ECO:0000256" key="4">
    <source>
        <dbReference type="ARBA" id="ARBA00022679"/>
    </source>
</evidence>
<evidence type="ECO:0000313" key="11">
    <source>
        <dbReference type="Proteomes" id="UP000002384"/>
    </source>
</evidence>
<gene>
    <name evidence="10" type="ordered locus">PCC7424_1914</name>
</gene>
<dbReference type="eggNOG" id="COG1807">
    <property type="taxonomic scope" value="Bacteria"/>
</dbReference>
<feature type="transmembrane region" description="Helical" evidence="8">
    <location>
        <begin position="427"/>
        <end position="448"/>
    </location>
</feature>
<dbReference type="STRING" id="65393.PCC7424_1914"/>
<feature type="transmembrane region" description="Helical" evidence="8">
    <location>
        <begin position="399"/>
        <end position="415"/>
    </location>
</feature>
<feature type="transmembrane region" description="Helical" evidence="8">
    <location>
        <begin position="239"/>
        <end position="259"/>
    </location>
</feature>
<organism evidence="10 11">
    <name type="scientific">Gloeothece citriformis (strain PCC 7424)</name>
    <name type="common">Cyanothece sp. (strain PCC 7424)</name>
    <dbReference type="NCBI Taxonomy" id="65393"/>
    <lineage>
        <taxon>Bacteria</taxon>
        <taxon>Bacillati</taxon>
        <taxon>Cyanobacteriota</taxon>
        <taxon>Cyanophyceae</taxon>
        <taxon>Oscillatoriophycideae</taxon>
        <taxon>Chroococcales</taxon>
        <taxon>Aphanothecaceae</taxon>
        <taxon>Gloeothece</taxon>
        <taxon>Gloeothece citriformis</taxon>
    </lineage>
</organism>
<dbReference type="Proteomes" id="UP000002384">
    <property type="component" value="Chromosome"/>
</dbReference>
<keyword evidence="6 8" id="KW-1133">Transmembrane helix</keyword>
<dbReference type="PANTHER" id="PTHR33908">
    <property type="entry name" value="MANNOSYLTRANSFERASE YKCB-RELATED"/>
    <property type="match status" value="1"/>
</dbReference>